<comment type="caution">
    <text evidence="2">The sequence shown here is derived from an EMBL/GenBank/DDBJ whole genome shotgun (WGS) entry which is preliminary data.</text>
</comment>
<gene>
    <name evidence="2" type="ORF">EV702DRAFT_1204052</name>
</gene>
<dbReference type="EMBL" id="JABBWD010000094">
    <property type="protein sequence ID" value="KAG1766597.1"/>
    <property type="molecule type" value="Genomic_DNA"/>
</dbReference>
<dbReference type="OrthoDB" id="2665632at2759"/>
<feature type="compositionally biased region" description="Low complexity" evidence="1">
    <location>
        <begin position="76"/>
        <end position="90"/>
    </location>
</feature>
<accession>A0A9P7CWS1</accession>
<dbReference type="AlphaFoldDB" id="A0A9P7CWS1"/>
<feature type="region of interest" description="Disordered" evidence="1">
    <location>
        <begin position="382"/>
        <end position="427"/>
    </location>
</feature>
<feature type="compositionally biased region" description="Polar residues" evidence="1">
    <location>
        <begin position="385"/>
        <end position="396"/>
    </location>
</feature>
<keyword evidence="3" id="KW-1185">Reference proteome</keyword>
<feature type="region of interest" description="Disordered" evidence="1">
    <location>
        <begin position="1"/>
        <end position="105"/>
    </location>
</feature>
<evidence type="ECO:0000256" key="1">
    <source>
        <dbReference type="SAM" id="MobiDB-lite"/>
    </source>
</evidence>
<feature type="compositionally biased region" description="Polar residues" evidence="1">
    <location>
        <begin position="25"/>
        <end position="38"/>
    </location>
</feature>
<dbReference type="Proteomes" id="UP000714275">
    <property type="component" value="Unassembled WGS sequence"/>
</dbReference>
<feature type="compositionally biased region" description="Polar residues" evidence="1">
    <location>
        <begin position="91"/>
        <end position="102"/>
    </location>
</feature>
<protein>
    <submittedName>
        <fullName evidence="2">Uncharacterized protein</fullName>
    </submittedName>
</protein>
<organism evidence="2 3">
    <name type="scientific">Suillus placidus</name>
    <dbReference type="NCBI Taxonomy" id="48579"/>
    <lineage>
        <taxon>Eukaryota</taxon>
        <taxon>Fungi</taxon>
        <taxon>Dikarya</taxon>
        <taxon>Basidiomycota</taxon>
        <taxon>Agaricomycotina</taxon>
        <taxon>Agaricomycetes</taxon>
        <taxon>Agaricomycetidae</taxon>
        <taxon>Boletales</taxon>
        <taxon>Suillineae</taxon>
        <taxon>Suillaceae</taxon>
        <taxon>Suillus</taxon>
    </lineage>
</organism>
<reference evidence="2" key="1">
    <citation type="journal article" date="2020" name="New Phytol.">
        <title>Comparative genomics reveals dynamic genome evolution in host specialist ectomycorrhizal fungi.</title>
        <authorList>
            <person name="Lofgren L.A."/>
            <person name="Nguyen N.H."/>
            <person name="Vilgalys R."/>
            <person name="Ruytinx J."/>
            <person name="Liao H.L."/>
            <person name="Branco S."/>
            <person name="Kuo A."/>
            <person name="LaButti K."/>
            <person name="Lipzen A."/>
            <person name="Andreopoulos W."/>
            <person name="Pangilinan J."/>
            <person name="Riley R."/>
            <person name="Hundley H."/>
            <person name="Na H."/>
            <person name="Barry K."/>
            <person name="Grigoriev I.V."/>
            <person name="Stajich J.E."/>
            <person name="Kennedy P.G."/>
        </authorList>
    </citation>
    <scope>NUCLEOTIDE SEQUENCE</scope>
    <source>
        <strain evidence="2">DOB743</strain>
    </source>
</reference>
<evidence type="ECO:0000313" key="3">
    <source>
        <dbReference type="Proteomes" id="UP000714275"/>
    </source>
</evidence>
<proteinExistence type="predicted"/>
<sequence length="427" mass="46041">MSNSDPEEVPKEKRTKKVVAAASSLPDTNSETTPTQEAFSIPNPPTTPASAQTSITLPLVAPLPPPSEDGDVPMLSPSTTPSTPTNKTPSGARNTKTTQTKPLNALGKIPKKPLKLQGEILKGVMTLDNGLKLTSTPSGGFHVSQLGDSVWRNITPALQAKATDIIISPPTADETLYEQFSQPWHLLISGLSVEATDLLTTLAVCTTAEVTCFFVPFKQPLPTYICTIENMTFQDSTRSNLLIVELVRKVLRENAEVSNFIYSHIIAPSASTALRAIDSIRVSSLNIATSRSSMLTVWNIYCDSPPPFSLEDYYLWSALIHGLRFPSDNYGTGAPRLQDKQFTCTGCKSLDHPTGLCPLLATPGWLNPSNTAAKEDLSMTLLDTRPNNSNGQSSKRGFNRGRGTRGCGSSNGPRRGRGGPNFRGFKP</sequence>
<evidence type="ECO:0000313" key="2">
    <source>
        <dbReference type="EMBL" id="KAG1766597.1"/>
    </source>
</evidence>
<name>A0A9P7CWS1_9AGAM</name>